<reference evidence="1" key="1">
    <citation type="journal article" date="2014" name="Front. Microbiol.">
        <title>High frequency of phylogenetically diverse reductive dehalogenase-homologous genes in deep subseafloor sedimentary metagenomes.</title>
        <authorList>
            <person name="Kawai M."/>
            <person name="Futagami T."/>
            <person name="Toyoda A."/>
            <person name="Takaki Y."/>
            <person name="Nishi S."/>
            <person name="Hori S."/>
            <person name="Arai W."/>
            <person name="Tsubouchi T."/>
            <person name="Morono Y."/>
            <person name="Uchiyama I."/>
            <person name="Ito T."/>
            <person name="Fujiyama A."/>
            <person name="Inagaki F."/>
            <person name="Takami H."/>
        </authorList>
    </citation>
    <scope>NUCLEOTIDE SEQUENCE</scope>
    <source>
        <strain evidence="1">Expedition CK06-06</strain>
    </source>
</reference>
<sequence length="62" mass="7272">MDKIHCVKCFLCGEWIPIRKSKLNRPYLVCRTCAMTIFVNSEKGVRSLKELTQKIDSKKVHF</sequence>
<gene>
    <name evidence="1" type="ORF">S06H3_02583</name>
</gene>
<dbReference type="EMBL" id="BARV01000770">
    <property type="protein sequence ID" value="GAI01940.1"/>
    <property type="molecule type" value="Genomic_DNA"/>
</dbReference>
<dbReference type="AlphaFoldDB" id="X1LHU5"/>
<proteinExistence type="predicted"/>
<protein>
    <submittedName>
        <fullName evidence="1">Uncharacterized protein</fullName>
    </submittedName>
</protein>
<evidence type="ECO:0000313" key="1">
    <source>
        <dbReference type="EMBL" id="GAI01940.1"/>
    </source>
</evidence>
<name>X1LHU5_9ZZZZ</name>
<organism evidence="1">
    <name type="scientific">marine sediment metagenome</name>
    <dbReference type="NCBI Taxonomy" id="412755"/>
    <lineage>
        <taxon>unclassified sequences</taxon>
        <taxon>metagenomes</taxon>
        <taxon>ecological metagenomes</taxon>
    </lineage>
</organism>
<comment type="caution">
    <text evidence="1">The sequence shown here is derived from an EMBL/GenBank/DDBJ whole genome shotgun (WGS) entry which is preliminary data.</text>
</comment>
<accession>X1LHU5</accession>